<organism evidence="2 3">
    <name type="scientific">Mesorhizobium tianshanense</name>
    <dbReference type="NCBI Taxonomy" id="39844"/>
    <lineage>
        <taxon>Bacteria</taxon>
        <taxon>Pseudomonadati</taxon>
        <taxon>Pseudomonadota</taxon>
        <taxon>Alphaproteobacteria</taxon>
        <taxon>Hyphomicrobiales</taxon>
        <taxon>Phyllobacteriaceae</taxon>
        <taxon>Mesorhizobium</taxon>
    </lineage>
</organism>
<gene>
    <name evidence="2" type="ORF">IQ26_07627</name>
</gene>
<comment type="caution">
    <text evidence="2">The sequence shown here is derived from an EMBL/GenBank/DDBJ whole genome shotgun (WGS) entry which is preliminary data.</text>
</comment>
<evidence type="ECO:0000313" key="3">
    <source>
        <dbReference type="Proteomes" id="UP000317122"/>
    </source>
</evidence>
<protein>
    <recommendedName>
        <fullName evidence="1">Predicted pPIWI-associating nuclease group 2 domain-containing protein</fullName>
    </recommendedName>
</protein>
<sequence>MALRRKDRHWYSDDRVTDMDDKNRVLRRKIVEAVQAMDYQDTQARSDLDLLSTSTQIDTVETFENEIRFEGNQFQGPLTWYVVLRYGMNTDDPLETSESFPGAFHGSLVDSEPVIDDMTVDTSSFHGEIADHDASDF</sequence>
<reference evidence="2 3" key="1">
    <citation type="journal article" date="2015" name="Stand. Genomic Sci.">
        <title>Genomic Encyclopedia of Bacterial and Archaeal Type Strains, Phase III: the genomes of soil and plant-associated and newly described type strains.</title>
        <authorList>
            <person name="Whitman W.B."/>
            <person name="Woyke T."/>
            <person name="Klenk H.P."/>
            <person name="Zhou Y."/>
            <person name="Lilburn T.G."/>
            <person name="Beck B.J."/>
            <person name="De Vos P."/>
            <person name="Vandamme P."/>
            <person name="Eisen J.A."/>
            <person name="Garrity G."/>
            <person name="Hugenholtz P."/>
            <person name="Kyrpides N.C."/>
        </authorList>
    </citation>
    <scope>NUCLEOTIDE SEQUENCE [LARGE SCALE GENOMIC DNA]</scope>
    <source>
        <strain evidence="2 3">CGMCC 1.2546</strain>
    </source>
</reference>
<dbReference type="InterPro" id="IPR041584">
    <property type="entry name" value="Put_pPIWI_pnuc_2"/>
</dbReference>
<evidence type="ECO:0000259" key="1">
    <source>
        <dbReference type="Pfam" id="PF18166"/>
    </source>
</evidence>
<accession>A0A562MAI9</accession>
<dbReference type="Proteomes" id="UP000317122">
    <property type="component" value="Unassembled WGS sequence"/>
</dbReference>
<dbReference type="Pfam" id="PF18166">
    <property type="entry name" value="pP_pnuc_2"/>
    <property type="match status" value="1"/>
</dbReference>
<keyword evidence="3" id="KW-1185">Reference proteome</keyword>
<dbReference type="AlphaFoldDB" id="A0A562MAI9"/>
<feature type="domain" description="Predicted pPIWI-associating nuclease group 2" evidence="1">
    <location>
        <begin position="20"/>
        <end position="125"/>
    </location>
</feature>
<dbReference type="EMBL" id="VLKT01000117">
    <property type="protein sequence ID" value="TWI16913.1"/>
    <property type="molecule type" value="Genomic_DNA"/>
</dbReference>
<proteinExistence type="predicted"/>
<evidence type="ECO:0000313" key="2">
    <source>
        <dbReference type="EMBL" id="TWI16913.1"/>
    </source>
</evidence>
<name>A0A562MAI9_9HYPH</name>